<protein>
    <submittedName>
        <fullName evidence="1">Uncharacterized protein</fullName>
    </submittedName>
</protein>
<evidence type="ECO:0000313" key="1">
    <source>
        <dbReference type="Ensembl" id="ENSOTSP00005141941.1"/>
    </source>
</evidence>
<dbReference type="SUPFAM" id="SSF50729">
    <property type="entry name" value="PH domain-like"/>
    <property type="match status" value="1"/>
</dbReference>
<sequence length="134" mass="15088">MATLLEVVLLVVKRGKDRFTVSHLYADIHCQKISPDGKAKIQLQLSTAMKDRDAAKDDLQHSARIISVSLFPMGSGQKLFIIKGIGCKKLVPNFKCLRYKCNGPRTPNQSKCSMQSVRESFQTYESPLLLFMHC</sequence>
<accession>A0AAZ3RKN4</accession>
<proteinExistence type="predicted"/>
<name>A0AAZ3RKN4_ONCTS</name>
<reference evidence="1" key="2">
    <citation type="submission" date="2025-08" db="UniProtKB">
        <authorList>
            <consortium name="Ensembl"/>
        </authorList>
    </citation>
    <scope>IDENTIFICATION</scope>
</reference>
<keyword evidence="2" id="KW-1185">Reference proteome</keyword>
<dbReference type="CDD" id="cd13229">
    <property type="entry name" value="PH_TFIIH"/>
    <property type="match status" value="1"/>
</dbReference>
<reference evidence="1" key="3">
    <citation type="submission" date="2025-09" db="UniProtKB">
        <authorList>
            <consortium name="Ensembl"/>
        </authorList>
    </citation>
    <scope>IDENTIFICATION</scope>
</reference>
<dbReference type="Ensembl" id="ENSOTST00005164360.1">
    <property type="protein sequence ID" value="ENSOTSP00005141941.1"/>
    <property type="gene ID" value="ENSOTSG00005073314.1"/>
</dbReference>
<reference evidence="2" key="1">
    <citation type="journal article" date="2018" name="PLoS ONE">
        <title>Chinook salmon (Oncorhynchus tshawytscha) genome and transcriptome.</title>
        <authorList>
            <person name="Christensen K.A."/>
            <person name="Leong J.S."/>
            <person name="Sakhrani D."/>
            <person name="Biagi C.A."/>
            <person name="Minkley D.R."/>
            <person name="Withler R.E."/>
            <person name="Rondeau E.B."/>
            <person name="Koop B.F."/>
            <person name="Devlin R.H."/>
        </authorList>
    </citation>
    <scope>NUCLEOTIDE SEQUENCE [LARGE SCALE GENOMIC DNA]</scope>
</reference>
<dbReference type="AlphaFoldDB" id="A0AAZ3RKN4"/>
<dbReference type="Proteomes" id="UP000694402">
    <property type="component" value="Unassembled WGS sequence"/>
</dbReference>
<evidence type="ECO:0000313" key="2">
    <source>
        <dbReference type="Proteomes" id="UP000694402"/>
    </source>
</evidence>
<dbReference type="InterPro" id="IPR011993">
    <property type="entry name" value="PH-like_dom_sf"/>
</dbReference>
<organism evidence="1 2">
    <name type="scientific">Oncorhynchus tshawytscha</name>
    <name type="common">Chinook salmon</name>
    <name type="synonym">Salmo tshawytscha</name>
    <dbReference type="NCBI Taxonomy" id="74940"/>
    <lineage>
        <taxon>Eukaryota</taxon>
        <taxon>Metazoa</taxon>
        <taxon>Chordata</taxon>
        <taxon>Craniata</taxon>
        <taxon>Vertebrata</taxon>
        <taxon>Euteleostomi</taxon>
        <taxon>Actinopterygii</taxon>
        <taxon>Neopterygii</taxon>
        <taxon>Teleostei</taxon>
        <taxon>Protacanthopterygii</taxon>
        <taxon>Salmoniformes</taxon>
        <taxon>Salmonidae</taxon>
        <taxon>Salmoninae</taxon>
        <taxon>Oncorhynchus</taxon>
    </lineage>
</organism>
<dbReference type="Gene3D" id="2.30.29.30">
    <property type="entry name" value="Pleckstrin-homology domain (PH domain)/Phosphotyrosine-binding domain (PTB)"/>
    <property type="match status" value="1"/>
</dbReference>